<sequence>MKAPTANLLRILRRNCQHQLRPLSTSCARASGHNKWSTIKHDKAKNDALKNKKRSVFAHELELASKLGGANPDDNPHLARVLAAAKKAGFPKASIEAAIMRGQGIAPGGSQLESLRVEALLPPGVAVIVESLTDNKARTLQELRLVITKTHNGQLSPTKYLFDMVGRVAFKPAEVDLDTALEAGLEVDGCLDVESQDGRIVVTTEPPATKVVADTLARSLELEVDELDMVWVPKDEVPVADATALQAAIAELNNHSAVQGVYTNAAGP</sequence>
<dbReference type="InterPro" id="IPR002876">
    <property type="entry name" value="Transcrip_reg_TACO1-like"/>
</dbReference>
<feature type="domain" description="TACO1/YebC-like N-terminal" evidence="4">
    <location>
        <begin position="34"/>
        <end position="104"/>
    </location>
</feature>
<dbReference type="FunFam" id="1.10.10.200:FF:000002">
    <property type="entry name" value="Probable transcriptional regulatory protein CLM62_37755"/>
    <property type="match status" value="1"/>
</dbReference>
<evidence type="ECO:0000313" key="6">
    <source>
        <dbReference type="Proteomes" id="UP000799640"/>
    </source>
</evidence>
<keyword evidence="5" id="KW-0808">Transferase</keyword>
<dbReference type="AlphaFoldDB" id="A0A6G1HQX8"/>
<evidence type="ECO:0000259" key="4">
    <source>
        <dbReference type="Pfam" id="PF20772"/>
    </source>
</evidence>
<dbReference type="InterPro" id="IPR029072">
    <property type="entry name" value="YebC-like"/>
</dbReference>
<evidence type="ECO:0000313" key="5">
    <source>
        <dbReference type="EMBL" id="KAF2398247.1"/>
    </source>
</evidence>
<comment type="similarity">
    <text evidence="2">Belongs to the TACO1 family.</text>
</comment>
<dbReference type="InterPro" id="IPR026564">
    <property type="entry name" value="Transcrip_reg_TACO1-like_dom3"/>
</dbReference>
<comment type="subcellular location">
    <subcellularLocation>
        <location evidence="1">Mitochondrion</location>
    </subcellularLocation>
</comment>
<dbReference type="Pfam" id="PF20772">
    <property type="entry name" value="TACO1_YebC_N"/>
    <property type="match status" value="1"/>
</dbReference>
<proteinExistence type="inferred from homology"/>
<dbReference type="InterPro" id="IPR017856">
    <property type="entry name" value="Integrase-like_N"/>
</dbReference>
<dbReference type="Proteomes" id="UP000799640">
    <property type="component" value="Unassembled WGS sequence"/>
</dbReference>
<evidence type="ECO:0000259" key="3">
    <source>
        <dbReference type="Pfam" id="PF01709"/>
    </source>
</evidence>
<name>A0A6G1HQX8_9PEZI</name>
<dbReference type="EMBL" id="ML996701">
    <property type="protein sequence ID" value="KAF2398247.1"/>
    <property type="molecule type" value="Genomic_DNA"/>
</dbReference>
<keyword evidence="6" id="KW-1185">Reference proteome</keyword>
<gene>
    <name evidence="5" type="ORF">EJ06DRAFT_532606</name>
</gene>
<reference evidence="5" key="1">
    <citation type="journal article" date="2020" name="Stud. Mycol.">
        <title>101 Dothideomycetes genomes: a test case for predicting lifestyles and emergence of pathogens.</title>
        <authorList>
            <person name="Haridas S."/>
            <person name="Albert R."/>
            <person name="Binder M."/>
            <person name="Bloem J."/>
            <person name="Labutti K."/>
            <person name="Salamov A."/>
            <person name="Andreopoulos B."/>
            <person name="Baker S."/>
            <person name="Barry K."/>
            <person name="Bills G."/>
            <person name="Bluhm B."/>
            <person name="Cannon C."/>
            <person name="Castanera R."/>
            <person name="Culley D."/>
            <person name="Daum C."/>
            <person name="Ezra D."/>
            <person name="Gonzalez J."/>
            <person name="Henrissat B."/>
            <person name="Kuo A."/>
            <person name="Liang C."/>
            <person name="Lipzen A."/>
            <person name="Lutzoni F."/>
            <person name="Magnuson J."/>
            <person name="Mondo S."/>
            <person name="Nolan M."/>
            <person name="Ohm R."/>
            <person name="Pangilinan J."/>
            <person name="Park H.-J."/>
            <person name="Ramirez L."/>
            <person name="Alfaro M."/>
            <person name="Sun H."/>
            <person name="Tritt A."/>
            <person name="Yoshinaga Y."/>
            <person name="Zwiers L.-H."/>
            <person name="Turgeon B."/>
            <person name="Goodwin S."/>
            <person name="Spatafora J."/>
            <person name="Crous P."/>
            <person name="Grigoriev I."/>
        </authorList>
    </citation>
    <scope>NUCLEOTIDE SEQUENCE</scope>
    <source>
        <strain evidence="5">CBS 262.69</strain>
    </source>
</reference>
<dbReference type="SUPFAM" id="SSF75625">
    <property type="entry name" value="YebC-like"/>
    <property type="match status" value="1"/>
</dbReference>
<dbReference type="Gene3D" id="3.30.70.980">
    <property type="match status" value="2"/>
</dbReference>
<dbReference type="GO" id="GO:0016779">
    <property type="term" value="F:nucleotidyltransferase activity"/>
    <property type="evidence" value="ECO:0007669"/>
    <property type="project" value="UniProtKB-KW"/>
</dbReference>
<dbReference type="GO" id="GO:0005739">
    <property type="term" value="C:mitochondrion"/>
    <property type="evidence" value="ECO:0007669"/>
    <property type="project" value="UniProtKB-SubCell"/>
</dbReference>
<organism evidence="5 6">
    <name type="scientific">Trichodelitschia bisporula</name>
    <dbReference type="NCBI Taxonomy" id="703511"/>
    <lineage>
        <taxon>Eukaryota</taxon>
        <taxon>Fungi</taxon>
        <taxon>Dikarya</taxon>
        <taxon>Ascomycota</taxon>
        <taxon>Pezizomycotina</taxon>
        <taxon>Dothideomycetes</taxon>
        <taxon>Dothideomycetes incertae sedis</taxon>
        <taxon>Phaeotrichales</taxon>
        <taxon>Phaeotrichaceae</taxon>
        <taxon>Trichodelitschia</taxon>
    </lineage>
</organism>
<keyword evidence="5" id="KW-0548">Nucleotidyltransferase</keyword>
<protein>
    <submittedName>
        <fullName evidence="5">Glucose-1-phosphate adenylyltransferase</fullName>
    </submittedName>
</protein>
<feature type="domain" description="TACO1/YebC-like second and third" evidence="3">
    <location>
        <begin position="113"/>
        <end position="265"/>
    </location>
</feature>
<dbReference type="Gene3D" id="1.10.10.200">
    <property type="match status" value="1"/>
</dbReference>
<dbReference type="InterPro" id="IPR049083">
    <property type="entry name" value="TACO1_YebC_N"/>
</dbReference>
<dbReference type="PANTHER" id="PTHR12532:SF0">
    <property type="entry name" value="TRANSLATIONAL ACTIVATOR OF CYTOCHROME C OXIDASE 1"/>
    <property type="match status" value="1"/>
</dbReference>
<evidence type="ECO:0000256" key="1">
    <source>
        <dbReference type="ARBA" id="ARBA00004173"/>
    </source>
</evidence>
<accession>A0A6G1HQX8</accession>
<dbReference type="OrthoDB" id="2017544at2759"/>
<dbReference type="PANTHER" id="PTHR12532">
    <property type="entry name" value="TRANSLATIONAL ACTIVATOR OF CYTOCHROME C OXIDASE 1"/>
    <property type="match status" value="1"/>
</dbReference>
<dbReference type="InterPro" id="IPR048300">
    <property type="entry name" value="TACO1_YebC-like_2nd/3rd_dom"/>
</dbReference>
<dbReference type="Pfam" id="PF01709">
    <property type="entry name" value="Transcrip_reg"/>
    <property type="match status" value="1"/>
</dbReference>
<evidence type="ECO:0000256" key="2">
    <source>
        <dbReference type="ARBA" id="ARBA00008724"/>
    </source>
</evidence>